<accession>N6X3D1</accession>
<feature type="domain" description="tRNA(Ile)-lysidine synthase substrate-binding" evidence="10">
    <location>
        <begin position="317"/>
        <end position="380"/>
    </location>
</feature>
<dbReference type="PANTHER" id="PTHR43033:SF1">
    <property type="entry name" value="TRNA(ILE)-LYSIDINE SYNTHASE-RELATED"/>
    <property type="match status" value="1"/>
</dbReference>
<sequence>MSDKKKRVAHPRASSSTQDNRGAHPCEHAPRSTPASHASRIIGPNPKGQLRIVSLAVKHFLESLESLDPKSPLLVGLSGGADSLALTLGVIDWATRTGRQVHTLTIDHGLRPESAQEAEKVAALARELGALADIEKVEIGSAGGPEGAAREKRREALARRAQELGAPVLLGHTLNDQAETVLLRLARGSGAHSLRAIRSKVVDSQGVHWLRPLLGVRRETTEGACEQAGLEWVKDLTNEPQGPWRAADGGPLRRSAVRAHALPSLAQALGVDPIPALARSAELAARDDEALASWAKSAWHTAKREALFPDGSRAPALDILPMMELPMAIRTRIIRRFCLEGGARAGALSSRLIDEVDALLCQWHGQKGVDLAGVRVRRGRDIAARPVLIVENTH</sequence>
<feature type="region of interest" description="Disordered" evidence="8">
    <location>
        <begin position="1"/>
        <end position="44"/>
    </location>
</feature>
<evidence type="ECO:0000259" key="9">
    <source>
        <dbReference type="Pfam" id="PF01171"/>
    </source>
</evidence>
<evidence type="ECO:0000256" key="3">
    <source>
        <dbReference type="ARBA" id="ARBA00022694"/>
    </source>
</evidence>
<keyword evidence="5 7" id="KW-0067">ATP-binding</keyword>
<reference evidence="11 12" key="1">
    <citation type="submission" date="2013-03" db="EMBL/GenBank/DDBJ databases">
        <title>Reference genome for the Human Microbiome Project.</title>
        <authorList>
            <person name="Aqrawi P."/>
            <person name="Ayvaz T."/>
            <person name="Bess C."/>
            <person name="Blankenburg K."/>
            <person name="Coyle M."/>
            <person name="Deng J."/>
            <person name="Forbes L."/>
            <person name="Fowler G."/>
            <person name="Francisco L."/>
            <person name="Fu Q."/>
            <person name="Gibbs R."/>
            <person name="Gross S."/>
            <person name="Gubbala S."/>
            <person name="Hale W."/>
            <person name="Hemphill L."/>
            <person name="Highlander S."/>
            <person name="Hirani K."/>
            <person name="Jackson L."/>
            <person name="Jakkamsetti A."/>
            <person name="Javaid M."/>
            <person name="Jayaseelan J.C."/>
            <person name="Jiang H."/>
            <person name="Joshi V."/>
            <person name="Korchina V."/>
            <person name="Kovar C."/>
            <person name="Lara F."/>
            <person name="Lee S."/>
            <person name="Liu Y."/>
            <person name="Mata R."/>
            <person name="Mathew T."/>
            <person name="Munidasa M."/>
            <person name="Muzny D."/>
            <person name="Nazareth L."/>
            <person name="Ngo R."/>
            <person name="Nguyen L."/>
            <person name="Nguyen N."/>
            <person name="Okwuonu G."/>
            <person name="Ongeri F."/>
            <person name="Palculict T."/>
            <person name="Patil S."/>
            <person name="Petrosino J."/>
            <person name="Pham C."/>
            <person name="Pham P."/>
            <person name="Pu L.-L."/>
            <person name="Qin X."/>
            <person name="Qu J."/>
            <person name="Reid J."/>
            <person name="Ross M."/>
            <person name="Ruth R."/>
            <person name="Saada N."/>
            <person name="San Lucas F."/>
            <person name="Santibanez J."/>
            <person name="Shang Y."/>
            <person name="Simmons D."/>
            <person name="Song X.-Z."/>
            <person name="Tang L.-Y."/>
            <person name="Thornton R."/>
            <person name="Warren J."/>
            <person name="Weissenberger G."/>
            <person name="Wilczek-Boney K."/>
            <person name="Worley K."/>
            <person name="Youmans B."/>
            <person name="Zhang J."/>
            <person name="Zhang L."/>
            <person name="Zhao Z."/>
            <person name="Zhou C."/>
            <person name="Zhu D."/>
            <person name="Zhu Y."/>
        </authorList>
    </citation>
    <scope>NUCLEOTIDE SEQUENCE [LARGE SCALE GENOMIC DNA]</scope>
    <source>
        <strain evidence="11 12">F0333</strain>
    </source>
</reference>
<dbReference type="EC" id="6.3.4.19" evidence="7"/>
<evidence type="ECO:0000256" key="7">
    <source>
        <dbReference type="HAMAP-Rule" id="MF_01161"/>
    </source>
</evidence>
<evidence type="ECO:0000256" key="2">
    <source>
        <dbReference type="ARBA" id="ARBA00022598"/>
    </source>
</evidence>
<dbReference type="Gene3D" id="1.20.59.20">
    <property type="match status" value="1"/>
</dbReference>
<dbReference type="InterPro" id="IPR014729">
    <property type="entry name" value="Rossmann-like_a/b/a_fold"/>
</dbReference>
<dbReference type="Pfam" id="PF01171">
    <property type="entry name" value="ATP_bind_3"/>
    <property type="match status" value="1"/>
</dbReference>
<comment type="domain">
    <text evidence="7">The N-terminal region contains the highly conserved SGGXDS motif, predicted to be a P-loop motif involved in ATP binding.</text>
</comment>
<evidence type="ECO:0000313" key="11">
    <source>
        <dbReference type="EMBL" id="ENO17952.1"/>
    </source>
</evidence>
<dbReference type="Pfam" id="PF09179">
    <property type="entry name" value="TilS"/>
    <property type="match status" value="1"/>
</dbReference>
<dbReference type="GO" id="GO:0005524">
    <property type="term" value="F:ATP binding"/>
    <property type="evidence" value="ECO:0007669"/>
    <property type="project" value="UniProtKB-UniRule"/>
</dbReference>
<dbReference type="InterPro" id="IPR012094">
    <property type="entry name" value="tRNA_Ile_lys_synt"/>
</dbReference>
<dbReference type="eggNOG" id="COG0037">
    <property type="taxonomic scope" value="Bacteria"/>
</dbReference>
<dbReference type="Gene3D" id="3.40.50.620">
    <property type="entry name" value="HUPs"/>
    <property type="match status" value="1"/>
</dbReference>
<keyword evidence="12" id="KW-1185">Reference proteome</keyword>
<dbReference type="CDD" id="cd01992">
    <property type="entry name" value="TilS_N"/>
    <property type="match status" value="1"/>
</dbReference>
<dbReference type="HOGENOM" id="CLU_018869_1_0_11"/>
<comment type="subcellular location">
    <subcellularLocation>
        <location evidence="7">Cytoplasm</location>
    </subcellularLocation>
</comment>
<comment type="catalytic activity">
    <reaction evidence="6 7">
        <text>cytidine(34) in tRNA(Ile2) + L-lysine + ATP = lysidine(34) in tRNA(Ile2) + AMP + diphosphate + H(+)</text>
        <dbReference type="Rhea" id="RHEA:43744"/>
        <dbReference type="Rhea" id="RHEA-COMP:10625"/>
        <dbReference type="Rhea" id="RHEA-COMP:10670"/>
        <dbReference type="ChEBI" id="CHEBI:15378"/>
        <dbReference type="ChEBI" id="CHEBI:30616"/>
        <dbReference type="ChEBI" id="CHEBI:32551"/>
        <dbReference type="ChEBI" id="CHEBI:33019"/>
        <dbReference type="ChEBI" id="CHEBI:82748"/>
        <dbReference type="ChEBI" id="CHEBI:83665"/>
        <dbReference type="ChEBI" id="CHEBI:456215"/>
        <dbReference type="EC" id="6.3.4.19"/>
    </reaction>
</comment>
<feature type="binding site" evidence="7">
    <location>
        <begin position="78"/>
        <end position="83"/>
    </location>
    <ligand>
        <name>ATP</name>
        <dbReference type="ChEBI" id="CHEBI:30616"/>
    </ligand>
</feature>
<evidence type="ECO:0000256" key="6">
    <source>
        <dbReference type="ARBA" id="ARBA00048539"/>
    </source>
</evidence>
<dbReference type="Proteomes" id="UP000013015">
    <property type="component" value="Unassembled WGS sequence"/>
</dbReference>
<dbReference type="NCBIfam" id="TIGR02432">
    <property type="entry name" value="lysidine_TilS_N"/>
    <property type="match status" value="1"/>
</dbReference>
<dbReference type="PATRIC" id="fig|888050.3.peg.1165"/>
<dbReference type="GO" id="GO:0006400">
    <property type="term" value="P:tRNA modification"/>
    <property type="evidence" value="ECO:0007669"/>
    <property type="project" value="UniProtKB-UniRule"/>
</dbReference>
<dbReference type="RefSeq" id="WP_005963392.1">
    <property type="nucleotide sequence ID" value="NZ_CP040505.1"/>
</dbReference>
<dbReference type="AlphaFoldDB" id="N6X3D1"/>
<gene>
    <name evidence="7" type="primary">tilS</name>
    <name evidence="11" type="ORF">HMPREF9004_1224</name>
</gene>
<evidence type="ECO:0000259" key="10">
    <source>
        <dbReference type="Pfam" id="PF09179"/>
    </source>
</evidence>
<keyword evidence="2 7" id="KW-0436">Ligase</keyword>
<protein>
    <recommendedName>
        <fullName evidence="7">tRNA(Ile)-lysidine synthase</fullName>
        <ecNumber evidence="7">6.3.4.19</ecNumber>
    </recommendedName>
    <alternativeName>
        <fullName evidence="7">tRNA(Ile)-2-lysyl-cytidine synthase</fullName>
    </alternativeName>
    <alternativeName>
        <fullName evidence="7">tRNA(Ile)-lysidine synthetase</fullName>
    </alternativeName>
</protein>
<keyword evidence="1 7" id="KW-0963">Cytoplasm</keyword>
<dbReference type="SUPFAM" id="SSF82829">
    <property type="entry name" value="MesJ substrate recognition domain-like"/>
    <property type="match status" value="1"/>
</dbReference>
<dbReference type="GO" id="GO:0005737">
    <property type="term" value="C:cytoplasm"/>
    <property type="evidence" value="ECO:0007669"/>
    <property type="project" value="UniProtKB-SubCell"/>
</dbReference>
<feature type="compositionally biased region" description="Basic and acidic residues" evidence="8">
    <location>
        <begin position="21"/>
        <end position="30"/>
    </location>
</feature>
<dbReference type="InterPro" id="IPR011063">
    <property type="entry name" value="TilS/TtcA_N"/>
</dbReference>
<comment type="similarity">
    <text evidence="7">Belongs to the tRNA(Ile)-lysidine synthase family.</text>
</comment>
<organism evidence="11 12">
    <name type="scientific">Schaalia cardiffensis F0333</name>
    <dbReference type="NCBI Taxonomy" id="888050"/>
    <lineage>
        <taxon>Bacteria</taxon>
        <taxon>Bacillati</taxon>
        <taxon>Actinomycetota</taxon>
        <taxon>Actinomycetes</taxon>
        <taxon>Actinomycetales</taxon>
        <taxon>Actinomycetaceae</taxon>
        <taxon>Schaalia</taxon>
    </lineage>
</organism>
<dbReference type="EMBL" id="AQHZ01000021">
    <property type="protein sequence ID" value="ENO17952.1"/>
    <property type="molecule type" value="Genomic_DNA"/>
</dbReference>
<dbReference type="SUPFAM" id="SSF52402">
    <property type="entry name" value="Adenine nucleotide alpha hydrolases-like"/>
    <property type="match status" value="1"/>
</dbReference>
<evidence type="ECO:0000313" key="12">
    <source>
        <dbReference type="Proteomes" id="UP000013015"/>
    </source>
</evidence>
<comment type="function">
    <text evidence="7">Ligates lysine onto the cytidine present at position 34 of the AUA codon-specific tRNA(Ile) that contains the anticodon CAU, in an ATP-dependent manner. Cytidine is converted to lysidine, thus changing the amino acid specificity of the tRNA from methionine to isoleucine.</text>
</comment>
<keyword evidence="3 7" id="KW-0819">tRNA processing</keyword>
<dbReference type="HAMAP" id="MF_01161">
    <property type="entry name" value="tRNA_Ile_lys_synt"/>
    <property type="match status" value="1"/>
</dbReference>
<keyword evidence="4 7" id="KW-0547">Nucleotide-binding</keyword>
<proteinExistence type="inferred from homology"/>
<evidence type="ECO:0000256" key="8">
    <source>
        <dbReference type="SAM" id="MobiDB-lite"/>
    </source>
</evidence>
<evidence type="ECO:0000256" key="4">
    <source>
        <dbReference type="ARBA" id="ARBA00022741"/>
    </source>
</evidence>
<feature type="compositionally biased region" description="Basic residues" evidence="8">
    <location>
        <begin position="1"/>
        <end position="10"/>
    </location>
</feature>
<dbReference type="GO" id="GO:0032267">
    <property type="term" value="F:tRNA(Ile)-lysidine synthase activity"/>
    <property type="evidence" value="ECO:0007669"/>
    <property type="project" value="UniProtKB-EC"/>
</dbReference>
<dbReference type="PANTHER" id="PTHR43033">
    <property type="entry name" value="TRNA(ILE)-LYSIDINE SYNTHASE-RELATED"/>
    <property type="match status" value="1"/>
</dbReference>
<evidence type="ECO:0000256" key="1">
    <source>
        <dbReference type="ARBA" id="ARBA00022490"/>
    </source>
</evidence>
<feature type="domain" description="tRNA(Ile)-lysidine/2-thiocytidine synthase N-terminal" evidence="9">
    <location>
        <begin position="73"/>
        <end position="240"/>
    </location>
</feature>
<name>N6X3D1_9ACTO</name>
<dbReference type="STRING" id="888050.HMPREF9004_1224"/>
<evidence type="ECO:0000256" key="5">
    <source>
        <dbReference type="ARBA" id="ARBA00022840"/>
    </source>
</evidence>
<dbReference type="InterPro" id="IPR015262">
    <property type="entry name" value="tRNA_Ile_lys_synt_subst-bd"/>
</dbReference>
<dbReference type="InterPro" id="IPR012795">
    <property type="entry name" value="tRNA_Ile_lys_synt_N"/>
</dbReference>
<comment type="caution">
    <text evidence="11">The sequence shown here is derived from an EMBL/GenBank/DDBJ whole genome shotgun (WGS) entry which is preliminary data.</text>
</comment>